<protein>
    <submittedName>
        <fullName evidence="2">Uncharacterized protein</fullName>
    </submittedName>
</protein>
<evidence type="ECO:0000256" key="1">
    <source>
        <dbReference type="SAM" id="Phobius"/>
    </source>
</evidence>
<keyword evidence="1" id="KW-0812">Transmembrane</keyword>
<sequence length="169" mass="18478">MSFSVNRVSWREWLGLAAGLLALGATFLPWTTLSTSRPDVKDALNSLPHDDVVRDAWGADFFSWFPPLLLLFAGLAVTLFGQIRKVRISGLPQLWLVADAAVLVLMLIGWVTNDWQFTADQRGLFDAGGIVIGLGAGRYLGLGAALVAFVVAILDIRAARAESRMPRRR</sequence>
<evidence type="ECO:0000313" key="2">
    <source>
        <dbReference type="EMBL" id="MFD2464799.1"/>
    </source>
</evidence>
<name>A0ABW5GVE8_9PSEU</name>
<proteinExistence type="predicted"/>
<keyword evidence="1" id="KW-1133">Transmembrane helix</keyword>
<dbReference type="EMBL" id="JBHUKU010000028">
    <property type="protein sequence ID" value="MFD2464799.1"/>
    <property type="molecule type" value="Genomic_DNA"/>
</dbReference>
<reference evidence="3" key="1">
    <citation type="journal article" date="2019" name="Int. J. Syst. Evol. Microbiol.">
        <title>The Global Catalogue of Microorganisms (GCM) 10K type strain sequencing project: providing services to taxonomists for standard genome sequencing and annotation.</title>
        <authorList>
            <consortium name="The Broad Institute Genomics Platform"/>
            <consortium name="The Broad Institute Genome Sequencing Center for Infectious Disease"/>
            <person name="Wu L."/>
            <person name="Ma J."/>
        </authorList>
    </citation>
    <scope>NUCLEOTIDE SEQUENCE [LARGE SCALE GENOMIC DNA]</scope>
    <source>
        <strain evidence="3">CGMCC 4.7643</strain>
    </source>
</reference>
<accession>A0ABW5GVE8</accession>
<evidence type="ECO:0000313" key="3">
    <source>
        <dbReference type="Proteomes" id="UP001597419"/>
    </source>
</evidence>
<feature type="transmembrane region" description="Helical" evidence="1">
    <location>
        <begin position="139"/>
        <end position="159"/>
    </location>
</feature>
<dbReference type="Proteomes" id="UP001597419">
    <property type="component" value="Unassembled WGS sequence"/>
</dbReference>
<feature type="transmembrane region" description="Helical" evidence="1">
    <location>
        <begin position="93"/>
        <end position="112"/>
    </location>
</feature>
<organism evidence="2 3">
    <name type="scientific">Amycolatopsis samaneae</name>
    <dbReference type="NCBI Taxonomy" id="664691"/>
    <lineage>
        <taxon>Bacteria</taxon>
        <taxon>Bacillati</taxon>
        <taxon>Actinomycetota</taxon>
        <taxon>Actinomycetes</taxon>
        <taxon>Pseudonocardiales</taxon>
        <taxon>Pseudonocardiaceae</taxon>
        <taxon>Amycolatopsis</taxon>
    </lineage>
</organism>
<keyword evidence="3" id="KW-1185">Reference proteome</keyword>
<comment type="caution">
    <text evidence="2">The sequence shown here is derived from an EMBL/GenBank/DDBJ whole genome shotgun (WGS) entry which is preliminary data.</text>
</comment>
<keyword evidence="1" id="KW-0472">Membrane</keyword>
<gene>
    <name evidence="2" type="ORF">ACFSYJ_39710</name>
</gene>
<feature type="transmembrane region" description="Helical" evidence="1">
    <location>
        <begin position="61"/>
        <end position="81"/>
    </location>
</feature>
<dbReference type="RefSeq" id="WP_345399830.1">
    <property type="nucleotide sequence ID" value="NZ_BAABHG010000010.1"/>
</dbReference>